<dbReference type="AlphaFoldDB" id="S5MQB6"/>
<dbReference type="PRINTS" id="PR00069">
    <property type="entry name" value="ALDKETRDTASE"/>
</dbReference>
<evidence type="ECO:0000259" key="4">
    <source>
        <dbReference type="Pfam" id="PF00248"/>
    </source>
</evidence>
<dbReference type="SUPFAM" id="SSF51430">
    <property type="entry name" value="NAD(P)-linked oxidoreductase"/>
    <property type="match status" value="1"/>
</dbReference>
<dbReference type="eggNOG" id="COG0656">
    <property type="taxonomic scope" value="Bacteria"/>
</dbReference>
<sequence length="201" mass="23040">MEYSILSNNLKMPMLDYFDLYLLHQAMGDYFSAWRALEDAYEAGKLKAIGVSNFYAHVLANFCETVRITPMVNQVELHPYFAQPAALETMKHYNVQPEACVPLGGGRHKPYENEMLQRIADAHQKTIAQVVLRWNVQRGVTVIPKSTRQERIEENFAIWDFSLTDNEMAQTNTLDLGYTGEAVKHFNPEFVRGCPGVRIHD</sequence>
<dbReference type="EMBL" id="CP006608">
    <property type="protein sequence ID" value="AGR58931.1"/>
    <property type="molecule type" value="Genomic_DNA"/>
</dbReference>
<feature type="domain" description="NADP-dependent oxidoreductase" evidence="4">
    <location>
        <begin position="15"/>
        <end position="172"/>
    </location>
</feature>
<reference evidence="5 6" key="1">
    <citation type="submission" date="2013-07" db="EMBL/GenBank/DDBJ databases">
        <title>Genome sequence of Salmonella bongori N268-08 - a rare clinical isolate.</title>
        <authorList>
            <person name="Marti R."/>
            <person name="Hagens S."/>
            <person name="Loessner M.J."/>
            <person name="Klumpp J."/>
        </authorList>
    </citation>
    <scope>NUCLEOTIDE SEQUENCE [LARGE SCALE GENOMIC DNA]</scope>
    <source>
        <strain evidence="5 6">N268-08</strain>
    </source>
</reference>
<comment type="similarity">
    <text evidence="1">Belongs to the aldo/keto reductase family.</text>
</comment>
<keyword evidence="2" id="KW-0521">NADP</keyword>
<name>S5MQB6_SALBN</name>
<dbReference type="PATRIC" id="fig|1197719.3.peg.1740"/>
<evidence type="ECO:0000256" key="2">
    <source>
        <dbReference type="ARBA" id="ARBA00022857"/>
    </source>
</evidence>
<evidence type="ECO:0000313" key="5">
    <source>
        <dbReference type="EMBL" id="AGR58931.1"/>
    </source>
</evidence>
<dbReference type="Proteomes" id="UP000015042">
    <property type="component" value="Chromosome"/>
</dbReference>
<dbReference type="Pfam" id="PF00248">
    <property type="entry name" value="Aldo_ket_red"/>
    <property type="match status" value="1"/>
</dbReference>
<dbReference type="InterPro" id="IPR036812">
    <property type="entry name" value="NAD(P)_OxRdtase_dom_sf"/>
</dbReference>
<dbReference type="GO" id="GO:0016616">
    <property type="term" value="F:oxidoreductase activity, acting on the CH-OH group of donors, NAD or NADP as acceptor"/>
    <property type="evidence" value="ECO:0007669"/>
    <property type="project" value="UniProtKB-ARBA"/>
</dbReference>
<organism evidence="5 6">
    <name type="scientific">Salmonella bongori N268-08</name>
    <dbReference type="NCBI Taxonomy" id="1197719"/>
    <lineage>
        <taxon>Bacteria</taxon>
        <taxon>Pseudomonadati</taxon>
        <taxon>Pseudomonadota</taxon>
        <taxon>Gammaproteobacteria</taxon>
        <taxon>Enterobacterales</taxon>
        <taxon>Enterobacteriaceae</taxon>
        <taxon>Salmonella</taxon>
    </lineage>
</organism>
<dbReference type="KEGG" id="sbz:A464_1746"/>
<protein>
    <submittedName>
        <fullName evidence="5">Oxidoreductase aldo/keto reductase family</fullName>
    </submittedName>
</protein>
<accession>S5MQB6</accession>
<dbReference type="PANTHER" id="PTHR43827:SF3">
    <property type="entry name" value="NADP-DEPENDENT OXIDOREDUCTASE DOMAIN-CONTAINING PROTEIN"/>
    <property type="match status" value="1"/>
</dbReference>
<dbReference type="PANTHER" id="PTHR43827">
    <property type="entry name" value="2,5-DIKETO-D-GLUCONIC ACID REDUCTASE"/>
    <property type="match status" value="1"/>
</dbReference>
<gene>
    <name evidence="5" type="ORF">A464_1746</name>
</gene>
<proteinExistence type="inferred from homology"/>
<dbReference type="InterPro" id="IPR023210">
    <property type="entry name" value="NADP_OxRdtase_dom"/>
</dbReference>
<evidence type="ECO:0000256" key="1">
    <source>
        <dbReference type="ARBA" id="ARBA00007905"/>
    </source>
</evidence>
<keyword evidence="3" id="KW-0560">Oxidoreductase</keyword>
<evidence type="ECO:0000256" key="3">
    <source>
        <dbReference type="ARBA" id="ARBA00023002"/>
    </source>
</evidence>
<dbReference type="Gene3D" id="3.20.20.100">
    <property type="entry name" value="NADP-dependent oxidoreductase domain"/>
    <property type="match status" value="1"/>
</dbReference>
<dbReference type="InterPro" id="IPR020471">
    <property type="entry name" value="AKR"/>
</dbReference>
<evidence type="ECO:0000313" key="6">
    <source>
        <dbReference type="Proteomes" id="UP000015042"/>
    </source>
</evidence>
<dbReference type="HOGENOM" id="CLU_023205_12_0_6"/>